<dbReference type="InterPro" id="IPR020405">
    <property type="entry name" value="Atypical_DUSP_subfamA"/>
</dbReference>
<keyword evidence="11" id="KW-1185">Reference proteome</keyword>
<reference evidence="10 11" key="1">
    <citation type="submission" date="2021-06" db="EMBL/GenBank/DDBJ databases">
        <title>Caerostris extrusa draft genome.</title>
        <authorList>
            <person name="Kono N."/>
            <person name="Arakawa K."/>
        </authorList>
    </citation>
    <scope>NUCLEOTIDE SEQUENCE [LARGE SCALE GENOMIC DNA]</scope>
</reference>
<dbReference type="PANTHER" id="PTHR45682">
    <property type="entry name" value="AGAP008228-PA"/>
    <property type="match status" value="1"/>
</dbReference>
<comment type="caution">
    <text evidence="10">The sequence shown here is derived from an EMBL/GenBank/DDBJ whole genome shotgun (WGS) entry which is preliminary data.</text>
</comment>
<evidence type="ECO:0000256" key="3">
    <source>
        <dbReference type="ARBA" id="ARBA00022801"/>
    </source>
</evidence>
<evidence type="ECO:0000259" key="9">
    <source>
        <dbReference type="PROSITE" id="PS50056"/>
    </source>
</evidence>
<accession>A0AAV4S7A0</accession>
<evidence type="ECO:0000256" key="4">
    <source>
        <dbReference type="ARBA" id="ARBA00022912"/>
    </source>
</evidence>
<dbReference type="InterPro" id="IPR000387">
    <property type="entry name" value="Tyr_Pase_dom"/>
</dbReference>
<protein>
    <recommendedName>
        <fullName evidence="2">protein-serine/threonine phosphatase</fullName>
        <ecNumber evidence="2">3.1.3.16</ecNumber>
    </recommendedName>
</protein>
<dbReference type="Proteomes" id="UP001054945">
    <property type="component" value="Unassembled WGS sequence"/>
</dbReference>
<comment type="similarity">
    <text evidence="1">Belongs to the protein-tyrosine phosphatase family. Non-receptor class dual specificity subfamily.</text>
</comment>
<dbReference type="PROSITE" id="PS00383">
    <property type="entry name" value="TYR_PHOSPHATASE_1"/>
    <property type="match status" value="1"/>
</dbReference>
<dbReference type="Gene3D" id="3.90.190.10">
    <property type="entry name" value="Protein tyrosine phosphatase superfamily"/>
    <property type="match status" value="1"/>
</dbReference>
<dbReference type="EMBL" id="BPLR01009147">
    <property type="protein sequence ID" value="GIY29869.1"/>
    <property type="molecule type" value="Genomic_DNA"/>
</dbReference>
<gene>
    <name evidence="10" type="primary">Dusp3</name>
    <name evidence="10" type="ORF">CEXT_710501</name>
</gene>
<feature type="domain" description="Tyrosine-protein phosphatase" evidence="8">
    <location>
        <begin position="35"/>
        <end position="187"/>
    </location>
</feature>
<organism evidence="10 11">
    <name type="scientific">Caerostris extrusa</name>
    <name type="common">Bark spider</name>
    <name type="synonym">Caerostris bankana</name>
    <dbReference type="NCBI Taxonomy" id="172846"/>
    <lineage>
        <taxon>Eukaryota</taxon>
        <taxon>Metazoa</taxon>
        <taxon>Ecdysozoa</taxon>
        <taxon>Arthropoda</taxon>
        <taxon>Chelicerata</taxon>
        <taxon>Arachnida</taxon>
        <taxon>Araneae</taxon>
        <taxon>Araneomorphae</taxon>
        <taxon>Entelegynae</taxon>
        <taxon>Araneoidea</taxon>
        <taxon>Araneidae</taxon>
        <taxon>Caerostris</taxon>
    </lineage>
</organism>
<keyword evidence="3" id="KW-0378">Hydrolase</keyword>
<dbReference type="Pfam" id="PF00782">
    <property type="entry name" value="DSPc"/>
    <property type="match status" value="1"/>
</dbReference>
<dbReference type="GO" id="GO:0043409">
    <property type="term" value="P:negative regulation of MAPK cascade"/>
    <property type="evidence" value="ECO:0007669"/>
    <property type="project" value="TreeGrafter"/>
</dbReference>
<name>A0AAV4S7A0_CAEEX</name>
<dbReference type="AlphaFoldDB" id="A0AAV4S7A0"/>
<dbReference type="InterPro" id="IPR000340">
    <property type="entry name" value="Dual-sp_phosphatase_cat-dom"/>
</dbReference>
<dbReference type="InterPro" id="IPR016130">
    <property type="entry name" value="Tyr_Pase_AS"/>
</dbReference>
<sequence length="189" mass="21038">MFSSKSRKEPLCTMEELRNICLFPTGGIQEFPTENSDEVYPGIYIGNEASAADVNQLKNKSIGYVLNAAYGRDKTLNMVEPLAPKDYALAGIQFLGIPAVDCMSYPLDRHFNQAITFIRECLHSGNNVLVHCKQGISRSAALVLAYLVAEVGMSLQEATRAVRNRREIMPNDGFLVQLCNLNEVINRKH</sequence>
<keyword evidence="4" id="KW-0904">Protein phosphatase</keyword>
<dbReference type="PANTHER" id="PTHR45682:SF1">
    <property type="entry name" value="DUAL SPECIFICITY PROTEIN PHOSPHATASE 3"/>
    <property type="match status" value="1"/>
</dbReference>
<dbReference type="InterPro" id="IPR020422">
    <property type="entry name" value="TYR_PHOSPHATASE_DUAL_dom"/>
</dbReference>
<dbReference type="GO" id="GO:0008138">
    <property type="term" value="F:protein tyrosine/serine/threonine phosphatase activity"/>
    <property type="evidence" value="ECO:0007669"/>
    <property type="project" value="InterPro"/>
</dbReference>
<dbReference type="EC" id="3.1.3.16" evidence="2"/>
<comment type="catalytic activity">
    <reaction evidence="6">
        <text>O-phospho-L-threonyl-[protein] + H2O = L-threonyl-[protein] + phosphate</text>
        <dbReference type="Rhea" id="RHEA:47004"/>
        <dbReference type="Rhea" id="RHEA-COMP:11060"/>
        <dbReference type="Rhea" id="RHEA-COMP:11605"/>
        <dbReference type="ChEBI" id="CHEBI:15377"/>
        <dbReference type="ChEBI" id="CHEBI:30013"/>
        <dbReference type="ChEBI" id="CHEBI:43474"/>
        <dbReference type="ChEBI" id="CHEBI:61977"/>
        <dbReference type="EC" id="3.1.3.16"/>
    </reaction>
</comment>
<evidence type="ECO:0000256" key="2">
    <source>
        <dbReference type="ARBA" id="ARBA00013081"/>
    </source>
</evidence>
<dbReference type="InterPro" id="IPR029021">
    <property type="entry name" value="Prot-tyrosine_phosphatase-like"/>
</dbReference>
<dbReference type="PROSITE" id="PS50056">
    <property type="entry name" value="TYR_PHOSPHATASE_2"/>
    <property type="match status" value="1"/>
</dbReference>
<dbReference type="GO" id="GO:0004722">
    <property type="term" value="F:protein serine/threonine phosphatase activity"/>
    <property type="evidence" value="ECO:0007669"/>
    <property type="project" value="UniProtKB-EC"/>
</dbReference>
<feature type="domain" description="Tyrosine specific protein phosphatases" evidence="9">
    <location>
        <begin position="109"/>
        <end position="169"/>
    </location>
</feature>
<dbReference type="GO" id="GO:0005737">
    <property type="term" value="C:cytoplasm"/>
    <property type="evidence" value="ECO:0007669"/>
    <property type="project" value="TreeGrafter"/>
</dbReference>
<evidence type="ECO:0000313" key="11">
    <source>
        <dbReference type="Proteomes" id="UP001054945"/>
    </source>
</evidence>
<evidence type="ECO:0000256" key="6">
    <source>
        <dbReference type="ARBA" id="ARBA00048336"/>
    </source>
</evidence>
<dbReference type="SMART" id="SM00195">
    <property type="entry name" value="DSPc"/>
    <property type="match status" value="1"/>
</dbReference>
<dbReference type="PROSITE" id="PS50054">
    <property type="entry name" value="TYR_PHOSPHATASE_DUAL"/>
    <property type="match status" value="1"/>
</dbReference>
<comment type="catalytic activity">
    <reaction evidence="5">
        <text>O-phospho-L-seryl-[protein] + H2O = L-seryl-[protein] + phosphate</text>
        <dbReference type="Rhea" id="RHEA:20629"/>
        <dbReference type="Rhea" id="RHEA-COMP:9863"/>
        <dbReference type="Rhea" id="RHEA-COMP:11604"/>
        <dbReference type="ChEBI" id="CHEBI:15377"/>
        <dbReference type="ChEBI" id="CHEBI:29999"/>
        <dbReference type="ChEBI" id="CHEBI:43474"/>
        <dbReference type="ChEBI" id="CHEBI:83421"/>
        <dbReference type="EC" id="3.1.3.16"/>
    </reaction>
</comment>
<feature type="active site" description="Phosphocysteine intermediate" evidence="7">
    <location>
        <position position="132"/>
    </location>
</feature>
<dbReference type="GO" id="GO:0033549">
    <property type="term" value="F:MAP kinase phosphatase activity"/>
    <property type="evidence" value="ECO:0007669"/>
    <property type="project" value="TreeGrafter"/>
</dbReference>
<proteinExistence type="inferred from homology"/>
<evidence type="ECO:0000256" key="7">
    <source>
        <dbReference type="PIRSR" id="PIRSR620405-1"/>
    </source>
</evidence>
<dbReference type="SUPFAM" id="SSF52799">
    <property type="entry name" value="(Phosphotyrosine protein) phosphatases II"/>
    <property type="match status" value="1"/>
</dbReference>
<evidence type="ECO:0000256" key="1">
    <source>
        <dbReference type="ARBA" id="ARBA00008601"/>
    </source>
</evidence>
<evidence type="ECO:0000259" key="8">
    <source>
        <dbReference type="PROSITE" id="PS50054"/>
    </source>
</evidence>
<evidence type="ECO:0000256" key="5">
    <source>
        <dbReference type="ARBA" id="ARBA00047761"/>
    </source>
</evidence>
<evidence type="ECO:0000313" key="10">
    <source>
        <dbReference type="EMBL" id="GIY29869.1"/>
    </source>
</evidence>